<dbReference type="OrthoDB" id="9781413at2"/>
<keyword evidence="1" id="KW-0378">Hydrolase</keyword>
<dbReference type="EMBL" id="AGXA01000004">
    <property type="protein sequence ID" value="EKU94224.1"/>
    <property type="molecule type" value="Genomic_DNA"/>
</dbReference>
<dbReference type="InterPro" id="IPR000150">
    <property type="entry name" value="Cof"/>
</dbReference>
<accession>K9EAF7</accession>
<comment type="caution">
    <text evidence="1">The sequence shown here is derived from an EMBL/GenBank/DDBJ whole genome shotgun (WGS) entry which is preliminary data.</text>
</comment>
<dbReference type="AlphaFoldDB" id="K9EAF7"/>
<dbReference type="RefSeq" id="WP_003776545.1">
    <property type="nucleotide sequence ID" value="NZ_JH992957.1"/>
</dbReference>
<evidence type="ECO:0000313" key="1">
    <source>
        <dbReference type="EMBL" id="EKU94224.1"/>
    </source>
</evidence>
<dbReference type="GO" id="GO:0005829">
    <property type="term" value="C:cytosol"/>
    <property type="evidence" value="ECO:0007669"/>
    <property type="project" value="TreeGrafter"/>
</dbReference>
<dbReference type="eggNOG" id="COG0561">
    <property type="taxonomic scope" value="Bacteria"/>
</dbReference>
<gene>
    <name evidence="1" type="ORF">HMPREF9698_00256</name>
</gene>
<protein>
    <submittedName>
        <fullName evidence="1">Cof-like hydrolase</fullName>
    </submittedName>
</protein>
<dbReference type="Pfam" id="PF08282">
    <property type="entry name" value="Hydrolase_3"/>
    <property type="match status" value="1"/>
</dbReference>
<dbReference type="SUPFAM" id="SSF56784">
    <property type="entry name" value="HAD-like"/>
    <property type="match status" value="1"/>
</dbReference>
<evidence type="ECO:0000313" key="2">
    <source>
        <dbReference type="Proteomes" id="UP000009875"/>
    </source>
</evidence>
<dbReference type="NCBIfam" id="TIGR00099">
    <property type="entry name" value="Cof-subfamily"/>
    <property type="match status" value="1"/>
</dbReference>
<dbReference type="InterPro" id="IPR023214">
    <property type="entry name" value="HAD_sf"/>
</dbReference>
<dbReference type="GO" id="GO:0000287">
    <property type="term" value="F:magnesium ion binding"/>
    <property type="evidence" value="ECO:0007669"/>
    <property type="project" value="TreeGrafter"/>
</dbReference>
<name>K9EAF7_9LACT</name>
<dbReference type="SFLD" id="SFLDS00003">
    <property type="entry name" value="Haloacid_Dehalogenase"/>
    <property type="match status" value="1"/>
</dbReference>
<keyword evidence="2" id="KW-1185">Reference proteome</keyword>
<dbReference type="InterPro" id="IPR036412">
    <property type="entry name" value="HAD-like_sf"/>
</dbReference>
<dbReference type="PATRIC" id="fig|883081.3.peg.257"/>
<dbReference type="CDD" id="cd07516">
    <property type="entry name" value="HAD_Pase"/>
    <property type="match status" value="1"/>
</dbReference>
<dbReference type="Proteomes" id="UP000009875">
    <property type="component" value="Unassembled WGS sequence"/>
</dbReference>
<dbReference type="STRING" id="883081.HMPREF9698_00256"/>
<dbReference type="PANTHER" id="PTHR10000">
    <property type="entry name" value="PHOSPHOSERINE PHOSPHATASE"/>
    <property type="match status" value="1"/>
</dbReference>
<dbReference type="HOGENOM" id="CLU_044146_1_1_9"/>
<proteinExistence type="predicted"/>
<dbReference type="InterPro" id="IPR006379">
    <property type="entry name" value="HAD-SF_hydro_IIB"/>
</dbReference>
<dbReference type="SFLD" id="SFLDG01140">
    <property type="entry name" value="C2.B:_Phosphomannomutase_and_P"/>
    <property type="match status" value="1"/>
</dbReference>
<organism evidence="1 2">
    <name type="scientific">Alloiococcus otitis ATCC 51267</name>
    <dbReference type="NCBI Taxonomy" id="883081"/>
    <lineage>
        <taxon>Bacteria</taxon>
        <taxon>Bacillati</taxon>
        <taxon>Bacillota</taxon>
        <taxon>Bacilli</taxon>
        <taxon>Lactobacillales</taxon>
        <taxon>Carnobacteriaceae</taxon>
        <taxon>Alloiococcus</taxon>
    </lineage>
</organism>
<reference evidence="1 2" key="1">
    <citation type="submission" date="2012-09" db="EMBL/GenBank/DDBJ databases">
        <title>The Genome Sequence of Alloiococcus otitis ATCC 51267.</title>
        <authorList>
            <consortium name="The Broad Institute Genome Sequencing Platform"/>
            <person name="Earl A."/>
            <person name="Ward D."/>
            <person name="Feldgarden M."/>
            <person name="Gevers D."/>
            <person name="Huys G."/>
            <person name="Walker B."/>
            <person name="Young S.K."/>
            <person name="Zeng Q."/>
            <person name="Gargeya S."/>
            <person name="Fitzgerald M."/>
            <person name="Haas B."/>
            <person name="Abouelleil A."/>
            <person name="Alvarado L."/>
            <person name="Arachchi H.M."/>
            <person name="Berlin A.M."/>
            <person name="Chapman S.B."/>
            <person name="Goldberg J."/>
            <person name="Griggs A."/>
            <person name="Gujja S."/>
            <person name="Hansen M."/>
            <person name="Howarth C."/>
            <person name="Imamovic A."/>
            <person name="Larimer J."/>
            <person name="McCowen C."/>
            <person name="Montmayeur A."/>
            <person name="Murphy C."/>
            <person name="Neiman D."/>
            <person name="Pearson M."/>
            <person name="Priest M."/>
            <person name="Roberts A."/>
            <person name="Saif S."/>
            <person name="Shea T."/>
            <person name="Sisk P."/>
            <person name="Sykes S."/>
            <person name="Wortman J."/>
            <person name="Nusbaum C."/>
            <person name="Birren B."/>
        </authorList>
    </citation>
    <scope>NUCLEOTIDE SEQUENCE [LARGE SCALE GENOMIC DNA]</scope>
    <source>
        <strain evidence="1 2">ATCC 51267</strain>
    </source>
</reference>
<sequence>MNQKLIAIDLDGTTLNTQQKISKRTIRVIKALQEAGHLVTIVTGRPYRTSFNYYQDLGLKTPMVNFNGAYCHHPQEKNWSPGYRITLPSDVVSELFRLKHNDKVKLVSAEVDDSVYTSSHYIPYPDFFPHGPGQAKYLGNQVFNQEATCVNVFTQDKYLQRKLEKEIIADYGNFVEVRTWGGFAPCLEIVSSGTQKAMGLEQVAKYYGIDRDDILAFGDENNDYEMIQYAGIGVAMNNAILPLKEIANDITPYSNDEDGLARYLEDYFNV</sequence>
<dbReference type="NCBIfam" id="TIGR01484">
    <property type="entry name" value="HAD-SF-IIB"/>
    <property type="match status" value="1"/>
</dbReference>
<dbReference type="GO" id="GO:0016791">
    <property type="term" value="F:phosphatase activity"/>
    <property type="evidence" value="ECO:0007669"/>
    <property type="project" value="UniProtKB-ARBA"/>
</dbReference>
<dbReference type="PANTHER" id="PTHR10000:SF23">
    <property type="entry name" value="5-AMINO-6-(5-PHOSPHO-D-RIBITYLAMINO)URACIL PHOSPHATASE YITU"/>
    <property type="match status" value="1"/>
</dbReference>
<dbReference type="Gene3D" id="3.40.50.1000">
    <property type="entry name" value="HAD superfamily/HAD-like"/>
    <property type="match status" value="1"/>
</dbReference>
<dbReference type="Gene3D" id="3.30.1240.10">
    <property type="match status" value="1"/>
</dbReference>